<dbReference type="InterPro" id="IPR046366">
    <property type="entry name" value="MPAB"/>
</dbReference>
<name>A0ABR0SCN7_9HYPO</name>
<dbReference type="PANTHER" id="PTHR36124:SF1">
    <property type="entry name" value="ER-BOUND OXYGENASE MPAB_MPAB'_RUBBER OXYGENASE CATALYTIC DOMAIN-CONTAINING PROTEIN"/>
    <property type="match status" value="1"/>
</dbReference>
<dbReference type="EMBL" id="JAVFKD010000014">
    <property type="protein sequence ID" value="KAK5989919.1"/>
    <property type="molecule type" value="Genomic_DNA"/>
</dbReference>
<feature type="transmembrane region" description="Helical" evidence="1">
    <location>
        <begin position="22"/>
        <end position="42"/>
    </location>
</feature>
<accession>A0ABR0SCN7</accession>
<dbReference type="Pfam" id="PF09995">
    <property type="entry name" value="MPAB_Lcp_cat"/>
    <property type="match status" value="1"/>
</dbReference>
<protein>
    <submittedName>
        <fullName evidence="3">ER-bound oxygenase mpaB</fullName>
    </submittedName>
</protein>
<keyword evidence="1" id="KW-0812">Transmembrane</keyword>
<dbReference type="PANTHER" id="PTHR36124">
    <property type="match status" value="1"/>
</dbReference>
<evidence type="ECO:0000256" key="1">
    <source>
        <dbReference type="SAM" id="Phobius"/>
    </source>
</evidence>
<keyword evidence="4" id="KW-1185">Reference proteome</keyword>
<keyword evidence="1" id="KW-1133">Transmembrane helix</keyword>
<keyword evidence="1" id="KW-0472">Membrane</keyword>
<gene>
    <name evidence="3" type="ORF">PT974_08182</name>
</gene>
<comment type="caution">
    <text evidence="3">The sequence shown here is derived from an EMBL/GenBank/DDBJ whole genome shotgun (WGS) entry which is preliminary data.</text>
</comment>
<proteinExistence type="predicted"/>
<organism evidence="3 4">
    <name type="scientific">Cladobotryum mycophilum</name>
    <dbReference type="NCBI Taxonomy" id="491253"/>
    <lineage>
        <taxon>Eukaryota</taxon>
        <taxon>Fungi</taxon>
        <taxon>Dikarya</taxon>
        <taxon>Ascomycota</taxon>
        <taxon>Pezizomycotina</taxon>
        <taxon>Sordariomycetes</taxon>
        <taxon>Hypocreomycetidae</taxon>
        <taxon>Hypocreales</taxon>
        <taxon>Hypocreaceae</taxon>
        <taxon>Cladobotryum</taxon>
    </lineage>
</organism>
<dbReference type="InterPro" id="IPR018713">
    <property type="entry name" value="MPAB/Lcp_cat_dom"/>
</dbReference>
<sequence length="428" mass="48779">MALSTIQQAVHDLANILGVKPLTIGLTAGFVGYLILCSSLRFQRLKSVRRRYNYPDRESLSRMTNSDARDILETVSLLEFPLLFDLSLRFALFKTYANDNVGNLLYSASDLAKPTQSSKRYDDTAVMYGCMFKFSPGSKELSQTIGRVNFLHNPYIKAGKIQNQDLLYVLFESMYEPVHFMRLYEWRELADVEVAAIAMVWKYIGEMMEIDYKAELGKDQWKDGVEFMEDVKAWAQKYQDEHLRPSPEIARVGQVSMELLLSSYPKFTRSQVSQTLLVLMGERMRWAFGFPEPGVAVTAFTFSALLIRKLFIRYLCLPRFSPLHLIGDPDPQTGRIQQFRYMKDPWYNPVTFWSRWGPEALVQRAFGLSIPGDGGPEMKPEGFLFTEIGPRAKVGKGAEETGRLAEVAHTKISPTSCPFSSVSQKIQV</sequence>
<dbReference type="Proteomes" id="UP001338125">
    <property type="component" value="Unassembled WGS sequence"/>
</dbReference>
<feature type="domain" description="ER-bound oxygenase mpaB/mpaB'/Rubber oxygenase catalytic" evidence="2">
    <location>
        <begin position="119"/>
        <end position="294"/>
    </location>
</feature>
<evidence type="ECO:0000313" key="4">
    <source>
        <dbReference type="Proteomes" id="UP001338125"/>
    </source>
</evidence>
<reference evidence="3 4" key="1">
    <citation type="submission" date="2024-01" db="EMBL/GenBank/DDBJ databases">
        <title>Complete genome of Cladobotryum mycophilum ATHUM6906.</title>
        <authorList>
            <person name="Christinaki A.C."/>
            <person name="Myridakis A.I."/>
            <person name="Kouvelis V.N."/>
        </authorList>
    </citation>
    <scope>NUCLEOTIDE SEQUENCE [LARGE SCALE GENOMIC DNA]</scope>
    <source>
        <strain evidence="3 4">ATHUM6906</strain>
    </source>
</reference>
<evidence type="ECO:0000313" key="3">
    <source>
        <dbReference type="EMBL" id="KAK5989919.1"/>
    </source>
</evidence>
<evidence type="ECO:0000259" key="2">
    <source>
        <dbReference type="Pfam" id="PF09995"/>
    </source>
</evidence>